<organism evidence="5 6">
    <name type="scientific">Mycena indigotica</name>
    <dbReference type="NCBI Taxonomy" id="2126181"/>
    <lineage>
        <taxon>Eukaryota</taxon>
        <taxon>Fungi</taxon>
        <taxon>Dikarya</taxon>
        <taxon>Basidiomycota</taxon>
        <taxon>Agaricomycotina</taxon>
        <taxon>Agaricomycetes</taxon>
        <taxon>Agaricomycetidae</taxon>
        <taxon>Agaricales</taxon>
        <taxon>Marasmiineae</taxon>
        <taxon>Mycenaceae</taxon>
        <taxon>Mycena</taxon>
    </lineage>
</organism>
<dbReference type="PROSITE" id="PS50082">
    <property type="entry name" value="WD_REPEATS_2"/>
    <property type="match status" value="2"/>
</dbReference>
<feature type="compositionally biased region" description="Acidic residues" evidence="4">
    <location>
        <begin position="598"/>
        <end position="623"/>
    </location>
</feature>
<dbReference type="InterPro" id="IPR036322">
    <property type="entry name" value="WD40_repeat_dom_sf"/>
</dbReference>
<dbReference type="Gene3D" id="2.130.10.10">
    <property type="entry name" value="YVTN repeat-like/Quinoprotein amine dehydrogenase"/>
    <property type="match status" value="2"/>
</dbReference>
<dbReference type="PRINTS" id="PR00320">
    <property type="entry name" value="GPROTEINBRPT"/>
</dbReference>
<evidence type="ECO:0000313" key="6">
    <source>
        <dbReference type="Proteomes" id="UP000636479"/>
    </source>
</evidence>
<dbReference type="Pfam" id="PF00400">
    <property type="entry name" value="WD40"/>
    <property type="match status" value="5"/>
</dbReference>
<dbReference type="RefSeq" id="XP_037222486.1">
    <property type="nucleotide sequence ID" value="XM_037362194.1"/>
</dbReference>
<keyword evidence="6" id="KW-1185">Reference proteome</keyword>
<accession>A0A8H6T026</accession>
<protein>
    <submittedName>
        <fullName evidence="5">WD-REPEATS-REGION domain-containing protein</fullName>
    </submittedName>
</protein>
<dbReference type="Proteomes" id="UP000636479">
    <property type="component" value="Unassembled WGS sequence"/>
</dbReference>
<dbReference type="PROSITE" id="PS50294">
    <property type="entry name" value="WD_REPEATS_REGION"/>
    <property type="match status" value="2"/>
</dbReference>
<feature type="region of interest" description="Disordered" evidence="4">
    <location>
        <begin position="1"/>
        <end position="23"/>
    </location>
</feature>
<dbReference type="InterPro" id="IPR051859">
    <property type="entry name" value="DCAF"/>
</dbReference>
<evidence type="ECO:0000256" key="1">
    <source>
        <dbReference type="ARBA" id="ARBA00022574"/>
    </source>
</evidence>
<sequence>MSNPVWNVESADDDSTTAPRQSRASTQAAALQALLGPLLQRQGAAGLRGLTIEDLNRLLTGEAQLEVDGDDDDDDEEDDQHYQRAMHAQSHRAYFKEVKDPQEAGVNLIHSGDFGRVGPKIRARDHNFNIARTIRARASQARPRFYREDYTTGLVPNSSGTTVAEFDANVYTAQYSADSSFFYTCSQDFRLNIFDTTVPVQRREAGKKYTEPSQHLKTNMALKNSIQAYPGRWTITDANLSRDNERMVYASMSSTCYMTSTTDPAPTQIPIPFADPPGTHRPRQHNFWGFDAGAYRIYSCRFSADGQEIIAGGNGQIFVYDLLANRRAVKIEAHTDDVNSCCWADTASGNVLVSASDDSFLKVWDRRSLGASQTPSGVLMGHTEGITYVSAKGDGRYVISNGKDQKLRLWDLRKMRTNAEFEEEKDHFYGTNYDYRYPHYPKTEICCTSQGLQRHDLPRPAETTGGQYIYSGSADGKVHIWSLDGRVVQVLDRTQTFAMSFDPSEPEPAEKAAMDFEACVRDVSWHSQEPVLMSAAWEGGRGGSRVARHEWKGLSKMGGKLEDWVERERTGLAEANASGSRRSTRLAQRRMPGTFTESEGDMDSEDDEEEDVLMSDDDEDWEP</sequence>
<dbReference type="InterPro" id="IPR015943">
    <property type="entry name" value="WD40/YVTN_repeat-like_dom_sf"/>
</dbReference>
<evidence type="ECO:0000256" key="4">
    <source>
        <dbReference type="SAM" id="MobiDB-lite"/>
    </source>
</evidence>
<dbReference type="InterPro" id="IPR001680">
    <property type="entry name" value="WD40_rpt"/>
</dbReference>
<evidence type="ECO:0000313" key="5">
    <source>
        <dbReference type="EMBL" id="KAF7307467.1"/>
    </source>
</evidence>
<feature type="region of interest" description="Disordered" evidence="4">
    <location>
        <begin position="572"/>
        <end position="623"/>
    </location>
</feature>
<dbReference type="GO" id="GO:0080008">
    <property type="term" value="C:Cul4-RING E3 ubiquitin ligase complex"/>
    <property type="evidence" value="ECO:0007669"/>
    <property type="project" value="TreeGrafter"/>
</dbReference>
<dbReference type="InterPro" id="IPR020472">
    <property type="entry name" value="WD40_PAC1"/>
</dbReference>
<keyword evidence="2" id="KW-0677">Repeat</keyword>
<reference evidence="5" key="1">
    <citation type="submission" date="2020-05" db="EMBL/GenBank/DDBJ databases">
        <title>Mycena genomes resolve the evolution of fungal bioluminescence.</title>
        <authorList>
            <person name="Tsai I.J."/>
        </authorList>
    </citation>
    <scope>NUCLEOTIDE SEQUENCE</scope>
    <source>
        <strain evidence="5">171206Taipei</strain>
    </source>
</reference>
<name>A0A8H6T026_9AGAR</name>
<dbReference type="SUPFAM" id="SSF50978">
    <property type="entry name" value="WD40 repeat-like"/>
    <property type="match status" value="1"/>
</dbReference>
<evidence type="ECO:0000256" key="3">
    <source>
        <dbReference type="PROSITE-ProRule" id="PRU00221"/>
    </source>
</evidence>
<gene>
    <name evidence="5" type="ORF">MIND_00541100</name>
</gene>
<dbReference type="EMBL" id="JACAZF010000004">
    <property type="protein sequence ID" value="KAF7307467.1"/>
    <property type="molecule type" value="Genomic_DNA"/>
</dbReference>
<dbReference type="AlphaFoldDB" id="A0A8H6T026"/>
<dbReference type="GO" id="GO:0043161">
    <property type="term" value="P:proteasome-mediated ubiquitin-dependent protein catabolic process"/>
    <property type="evidence" value="ECO:0007669"/>
    <property type="project" value="TreeGrafter"/>
</dbReference>
<comment type="caution">
    <text evidence="5">The sequence shown here is derived from an EMBL/GenBank/DDBJ whole genome shotgun (WGS) entry which is preliminary data.</text>
</comment>
<keyword evidence="1 3" id="KW-0853">WD repeat</keyword>
<dbReference type="PANTHER" id="PTHR19847:SF7">
    <property type="entry name" value="DDB1- AND CUL4-ASSOCIATED FACTOR 11"/>
    <property type="match status" value="1"/>
</dbReference>
<dbReference type="GeneID" id="59344710"/>
<feature type="repeat" description="WD" evidence="3">
    <location>
        <begin position="331"/>
        <end position="374"/>
    </location>
</feature>
<feature type="repeat" description="WD" evidence="3">
    <location>
        <begin position="379"/>
        <end position="420"/>
    </location>
</feature>
<evidence type="ECO:0000256" key="2">
    <source>
        <dbReference type="ARBA" id="ARBA00022737"/>
    </source>
</evidence>
<proteinExistence type="predicted"/>
<dbReference type="SMART" id="SM00320">
    <property type="entry name" value="WD40"/>
    <property type="match status" value="6"/>
</dbReference>
<dbReference type="OrthoDB" id="63070at2759"/>
<dbReference type="PANTHER" id="PTHR19847">
    <property type="entry name" value="DDB1- AND CUL4-ASSOCIATED FACTOR 11"/>
    <property type="match status" value="1"/>
</dbReference>